<evidence type="ECO:0000256" key="7">
    <source>
        <dbReference type="ARBA" id="ARBA00035120"/>
    </source>
</evidence>
<dbReference type="RefSeq" id="WP_330483177.1">
    <property type="nucleotide sequence ID" value="NZ_JAZBJZ010000025.1"/>
</dbReference>
<keyword evidence="10" id="KW-0915">Sodium</keyword>
<dbReference type="GO" id="GO:0046872">
    <property type="term" value="F:metal ion binding"/>
    <property type="evidence" value="ECO:0007669"/>
    <property type="project" value="UniProtKB-KW"/>
</dbReference>
<comment type="similarity">
    <text evidence="7 10">Belongs to the fluoride channel Fluc/FEX (TC 1.A.43) family.</text>
</comment>
<comment type="function">
    <text evidence="9 10">Fluoride-specific ion channel. Important for reducing fluoride concentration in the cell, thus reducing its toxicity.</text>
</comment>
<comment type="catalytic activity">
    <reaction evidence="8">
        <text>fluoride(in) = fluoride(out)</text>
        <dbReference type="Rhea" id="RHEA:76159"/>
        <dbReference type="ChEBI" id="CHEBI:17051"/>
    </reaction>
    <physiologicalReaction direction="left-to-right" evidence="8">
        <dbReference type="Rhea" id="RHEA:76160"/>
    </physiologicalReaction>
</comment>
<organism evidence="11 12">
    <name type="scientific">Tumidithrix elongata BACA0141</name>
    <dbReference type="NCBI Taxonomy" id="2716417"/>
    <lineage>
        <taxon>Bacteria</taxon>
        <taxon>Bacillati</taxon>
        <taxon>Cyanobacteriota</taxon>
        <taxon>Cyanophyceae</taxon>
        <taxon>Pseudanabaenales</taxon>
        <taxon>Pseudanabaenaceae</taxon>
        <taxon>Tumidithrix</taxon>
        <taxon>Tumidithrix elongata</taxon>
    </lineage>
</organism>
<feature type="binding site" evidence="10">
    <location>
        <position position="77"/>
    </location>
    <ligand>
        <name>Na(+)</name>
        <dbReference type="ChEBI" id="CHEBI:29101"/>
        <note>structural</note>
    </ligand>
</feature>
<dbReference type="EMBL" id="JAZBJZ010000025">
    <property type="protein sequence ID" value="MEE3716749.1"/>
    <property type="molecule type" value="Genomic_DNA"/>
</dbReference>
<proteinExistence type="inferred from homology"/>
<evidence type="ECO:0000256" key="4">
    <source>
        <dbReference type="ARBA" id="ARBA00022989"/>
    </source>
</evidence>
<protein>
    <recommendedName>
        <fullName evidence="10">Fluoride-specific ion channel FluC</fullName>
    </recommendedName>
</protein>
<dbReference type="HAMAP" id="MF_00454">
    <property type="entry name" value="FluC"/>
    <property type="match status" value="1"/>
</dbReference>
<keyword evidence="2 10" id="KW-1003">Cell membrane</keyword>
<reference evidence="11" key="1">
    <citation type="submission" date="2024-01" db="EMBL/GenBank/DDBJ databases">
        <title>Bank of Algae and Cyanobacteria of the Azores (BACA) strain genomes.</title>
        <authorList>
            <person name="Luz R."/>
            <person name="Cordeiro R."/>
            <person name="Fonseca A."/>
            <person name="Goncalves V."/>
        </authorList>
    </citation>
    <scope>NUCLEOTIDE SEQUENCE</scope>
    <source>
        <strain evidence="11">BACA0141</strain>
    </source>
</reference>
<evidence type="ECO:0000256" key="3">
    <source>
        <dbReference type="ARBA" id="ARBA00022692"/>
    </source>
</evidence>
<keyword evidence="10" id="KW-0479">Metal-binding</keyword>
<evidence type="ECO:0000256" key="6">
    <source>
        <dbReference type="ARBA" id="ARBA00023303"/>
    </source>
</evidence>
<gene>
    <name evidence="10 11" type="primary">crcB</name>
    <name evidence="10" type="synonym">fluC</name>
    <name evidence="11" type="ORF">V2H45_08325</name>
</gene>
<evidence type="ECO:0000256" key="8">
    <source>
        <dbReference type="ARBA" id="ARBA00035585"/>
    </source>
</evidence>
<keyword evidence="12" id="KW-1185">Reference proteome</keyword>
<keyword evidence="10" id="KW-0406">Ion transport</keyword>
<dbReference type="NCBIfam" id="TIGR00494">
    <property type="entry name" value="crcB"/>
    <property type="match status" value="1"/>
</dbReference>
<keyword evidence="4 10" id="KW-1133">Transmembrane helix</keyword>
<evidence type="ECO:0000313" key="12">
    <source>
        <dbReference type="Proteomes" id="UP001333818"/>
    </source>
</evidence>
<evidence type="ECO:0000256" key="1">
    <source>
        <dbReference type="ARBA" id="ARBA00004651"/>
    </source>
</evidence>
<comment type="caution">
    <text evidence="11">The sequence shown here is derived from an EMBL/GenBank/DDBJ whole genome shotgun (WGS) entry which is preliminary data.</text>
</comment>
<dbReference type="GO" id="GO:0140114">
    <property type="term" value="P:cellular detoxification of fluoride"/>
    <property type="evidence" value="ECO:0007669"/>
    <property type="project" value="UniProtKB-UniRule"/>
</dbReference>
<dbReference type="Pfam" id="PF02537">
    <property type="entry name" value="CRCB"/>
    <property type="match status" value="1"/>
</dbReference>
<feature type="transmembrane region" description="Helical" evidence="10">
    <location>
        <begin position="38"/>
        <end position="56"/>
    </location>
</feature>
<keyword evidence="10" id="KW-0813">Transport</keyword>
<accession>A0AAW9PXX4</accession>
<comment type="activity regulation">
    <text evidence="10">Na(+) is not transported, but it plays an essential structural role and its presence is essential for fluoride channel function.</text>
</comment>
<dbReference type="Proteomes" id="UP001333818">
    <property type="component" value="Unassembled WGS sequence"/>
</dbReference>
<name>A0AAW9PXX4_9CYAN</name>
<evidence type="ECO:0000256" key="9">
    <source>
        <dbReference type="ARBA" id="ARBA00049940"/>
    </source>
</evidence>
<feature type="transmembrane region" description="Helical" evidence="10">
    <location>
        <begin position="63"/>
        <end position="84"/>
    </location>
</feature>
<evidence type="ECO:0000256" key="10">
    <source>
        <dbReference type="HAMAP-Rule" id="MF_00454"/>
    </source>
</evidence>
<dbReference type="GO" id="GO:0005886">
    <property type="term" value="C:plasma membrane"/>
    <property type="evidence" value="ECO:0007669"/>
    <property type="project" value="UniProtKB-SubCell"/>
</dbReference>
<sequence length="123" mass="13600">MRQIFIVFLGGGFGSVSRFLLSKTISRQFELTFPLGTFFVNILGCFLIGVVYALVAKYRLSPALSLLLATGFCGGFTTFSSFAYENNSLFESGDYLTLFLYVSLSVMLCLFATFLGIFIARNT</sequence>
<dbReference type="PANTHER" id="PTHR28259">
    <property type="entry name" value="FLUORIDE EXPORT PROTEIN 1-RELATED"/>
    <property type="match status" value="1"/>
</dbReference>
<dbReference type="AlphaFoldDB" id="A0AAW9PXX4"/>
<keyword evidence="6 10" id="KW-0407">Ion channel</keyword>
<dbReference type="PANTHER" id="PTHR28259:SF1">
    <property type="entry name" value="FLUORIDE EXPORT PROTEIN 1-RELATED"/>
    <property type="match status" value="1"/>
</dbReference>
<comment type="subcellular location">
    <subcellularLocation>
        <location evidence="1 10">Cell membrane</location>
        <topology evidence="1 10">Multi-pass membrane protein</topology>
    </subcellularLocation>
</comment>
<feature type="transmembrane region" description="Helical" evidence="10">
    <location>
        <begin position="96"/>
        <end position="120"/>
    </location>
</feature>
<keyword evidence="5 10" id="KW-0472">Membrane</keyword>
<evidence type="ECO:0000256" key="5">
    <source>
        <dbReference type="ARBA" id="ARBA00023136"/>
    </source>
</evidence>
<keyword evidence="3 10" id="KW-0812">Transmembrane</keyword>
<evidence type="ECO:0000313" key="11">
    <source>
        <dbReference type="EMBL" id="MEE3716749.1"/>
    </source>
</evidence>
<feature type="binding site" evidence="10">
    <location>
        <position position="74"/>
    </location>
    <ligand>
        <name>Na(+)</name>
        <dbReference type="ChEBI" id="CHEBI:29101"/>
        <note>structural</note>
    </ligand>
</feature>
<evidence type="ECO:0000256" key="2">
    <source>
        <dbReference type="ARBA" id="ARBA00022475"/>
    </source>
</evidence>
<dbReference type="GO" id="GO:0062054">
    <property type="term" value="F:fluoride channel activity"/>
    <property type="evidence" value="ECO:0007669"/>
    <property type="project" value="UniProtKB-UniRule"/>
</dbReference>
<dbReference type="InterPro" id="IPR003691">
    <property type="entry name" value="FluC"/>
</dbReference>